<dbReference type="FunFam" id="3.20.10.10:FF:000002">
    <property type="entry name" value="D-alanine aminotransferase"/>
    <property type="match status" value="1"/>
</dbReference>
<dbReference type="PANTHER" id="PTHR42743">
    <property type="entry name" value="AMINO-ACID AMINOTRANSFERASE"/>
    <property type="match status" value="1"/>
</dbReference>
<accession>A0A7V5HZ78</accession>
<reference evidence="6" key="1">
    <citation type="journal article" date="2020" name="mSystems">
        <title>Genome- and Community-Level Interaction Insights into Carbon Utilization and Element Cycling Functions of Hydrothermarchaeota in Hydrothermal Sediment.</title>
        <authorList>
            <person name="Zhou Z."/>
            <person name="Liu Y."/>
            <person name="Xu W."/>
            <person name="Pan J."/>
            <person name="Luo Z.H."/>
            <person name="Li M."/>
        </authorList>
    </citation>
    <scope>NUCLEOTIDE SEQUENCE [LARGE SCALE GENOMIC DNA]</scope>
    <source>
        <strain evidence="6">HyVt-92</strain>
    </source>
</reference>
<dbReference type="Gene3D" id="3.20.10.10">
    <property type="entry name" value="D-amino Acid Aminotransferase, subunit A, domain 2"/>
    <property type="match status" value="1"/>
</dbReference>
<dbReference type="InterPro" id="IPR043131">
    <property type="entry name" value="BCAT-like_N"/>
</dbReference>
<dbReference type="PROSITE" id="PS00770">
    <property type="entry name" value="AA_TRANSFER_CLASS_4"/>
    <property type="match status" value="1"/>
</dbReference>
<organism evidence="6">
    <name type="scientific">Aerophobetes bacterium</name>
    <dbReference type="NCBI Taxonomy" id="2030807"/>
    <lineage>
        <taxon>Bacteria</taxon>
        <taxon>Candidatus Aerophobota</taxon>
    </lineage>
</organism>
<comment type="cofactor">
    <cofactor evidence="1 5">
        <name>pyridoxal 5'-phosphate</name>
        <dbReference type="ChEBI" id="CHEBI:597326"/>
    </cofactor>
</comment>
<evidence type="ECO:0000256" key="2">
    <source>
        <dbReference type="ARBA" id="ARBA00009320"/>
    </source>
</evidence>
<evidence type="ECO:0000256" key="1">
    <source>
        <dbReference type="ARBA" id="ARBA00001933"/>
    </source>
</evidence>
<keyword evidence="3 5" id="KW-0663">Pyridoxal phosphate</keyword>
<dbReference type="EMBL" id="DRTT01000112">
    <property type="protein sequence ID" value="HHF98649.1"/>
    <property type="molecule type" value="Genomic_DNA"/>
</dbReference>
<sequence length="293" mass="33244">MMGYKVFINGEFVEEKNAKFFIDDVGFLFGYGIFETMRSFKGYIYRLEDHVERLLDSASFFNIPFSLSKEEICKQVYKTLNLNLLKDAYIKIILSGGLYSGKLGSPLKGRSLFIIRVLPLESFSDRVYTEGVKATFSSIRRSPFSPVVKHKTLNFMENLFARKEAESKGFQEAIFLNTEGNLCEGSITNLFIVKKKKVITPSLSSGILPGITRKAVIEICARLSLVCEEKSVKPEELFKADEAFLTNSLRGILPLIEVDFKKIGEGKPGEVTQLLMKEYEKEILSKANFPRFL</sequence>
<evidence type="ECO:0000313" key="6">
    <source>
        <dbReference type="EMBL" id="HHF98649.1"/>
    </source>
</evidence>
<protein>
    <submittedName>
        <fullName evidence="6">Branched-chain amino acid aminotransferase</fullName>
    </submittedName>
</protein>
<dbReference type="CDD" id="cd00449">
    <property type="entry name" value="PLPDE_IV"/>
    <property type="match status" value="1"/>
</dbReference>
<dbReference type="AlphaFoldDB" id="A0A7V5HZ78"/>
<dbReference type="Pfam" id="PF01063">
    <property type="entry name" value="Aminotran_4"/>
    <property type="match status" value="1"/>
</dbReference>
<dbReference type="Gene3D" id="3.30.470.10">
    <property type="match status" value="1"/>
</dbReference>
<evidence type="ECO:0000256" key="3">
    <source>
        <dbReference type="ARBA" id="ARBA00022898"/>
    </source>
</evidence>
<dbReference type="InterPro" id="IPR018300">
    <property type="entry name" value="Aminotrans_IV_CS"/>
</dbReference>
<dbReference type="InterPro" id="IPR050571">
    <property type="entry name" value="Class-IV_PLP-Dep_Aminotrnsfr"/>
</dbReference>
<comment type="similarity">
    <text evidence="2 4">Belongs to the class-IV pyridoxal-phosphate-dependent aminotransferase family.</text>
</comment>
<keyword evidence="6" id="KW-0032">Aminotransferase</keyword>
<dbReference type="SUPFAM" id="SSF56752">
    <property type="entry name" value="D-aminoacid aminotransferase-like PLP-dependent enzymes"/>
    <property type="match status" value="1"/>
</dbReference>
<evidence type="ECO:0000256" key="5">
    <source>
        <dbReference type="RuleBase" id="RU004516"/>
    </source>
</evidence>
<dbReference type="PANTHER" id="PTHR42743:SF5">
    <property type="entry name" value="AMINODEOXYCHORISMATE LYASE"/>
    <property type="match status" value="1"/>
</dbReference>
<evidence type="ECO:0000256" key="4">
    <source>
        <dbReference type="RuleBase" id="RU004106"/>
    </source>
</evidence>
<dbReference type="InterPro" id="IPR001544">
    <property type="entry name" value="Aminotrans_IV"/>
</dbReference>
<dbReference type="InterPro" id="IPR036038">
    <property type="entry name" value="Aminotransferase-like"/>
</dbReference>
<keyword evidence="6" id="KW-0808">Transferase</keyword>
<proteinExistence type="inferred from homology"/>
<comment type="caution">
    <text evidence="6">The sequence shown here is derived from an EMBL/GenBank/DDBJ whole genome shotgun (WGS) entry which is preliminary data.</text>
</comment>
<gene>
    <name evidence="6" type="ORF">ENL39_04080</name>
</gene>
<dbReference type="GO" id="GO:0046394">
    <property type="term" value="P:carboxylic acid biosynthetic process"/>
    <property type="evidence" value="ECO:0007669"/>
    <property type="project" value="UniProtKB-ARBA"/>
</dbReference>
<name>A0A7V5HZ78_UNCAE</name>
<dbReference type="InterPro" id="IPR043132">
    <property type="entry name" value="BCAT-like_C"/>
</dbReference>
<dbReference type="GO" id="GO:0008652">
    <property type="term" value="P:amino acid biosynthetic process"/>
    <property type="evidence" value="ECO:0007669"/>
    <property type="project" value="UniProtKB-ARBA"/>
</dbReference>
<dbReference type="GO" id="GO:0008483">
    <property type="term" value="F:transaminase activity"/>
    <property type="evidence" value="ECO:0007669"/>
    <property type="project" value="UniProtKB-KW"/>
</dbReference>
<dbReference type="Proteomes" id="UP000886070">
    <property type="component" value="Unassembled WGS sequence"/>
</dbReference>